<dbReference type="OrthoDB" id="953591at2"/>
<dbReference type="Proteomes" id="UP000033054">
    <property type="component" value="Chromosome"/>
</dbReference>
<feature type="domain" description="Lipocalin-like" evidence="2">
    <location>
        <begin position="28"/>
        <end position="123"/>
    </location>
</feature>
<dbReference type="STRING" id="1379870.SD10_25180"/>
<reference evidence="3 4" key="1">
    <citation type="journal article" date="2014" name="Curr. Microbiol.">
        <title>Spirosoma radiotolerans sp. nov., a gamma-radiation-resistant bacterium isolated from gamma ray-irradiated soil.</title>
        <authorList>
            <person name="Lee J.J."/>
            <person name="Srinivasan S."/>
            <person name="Lim S."/>
            <person name="Joe M."/>
            <person name="Im S."/>
            <person name="Bae S.I."/>
            <person name="Park K.R."/>
            <person name="Han J.H."/>
            <person name="Park S.H."/>
            <person name="Joo B.M."/>
            <person name="Park S.J."/>
            <person name="Kim M.K."/>
        </authorList>
    </citation>
    <scope>NUCLEOTIDE SEQUENCE [LARGE SCALE GENOMIC DNA]</scope>
    <source>
        <strain evidence="3 4">DG5A</strain>
    </source>
</reference>
<organism evidence="3 4">
    <name type="scientific">Spirosoma radiotolerans</name>
    <dbReference type="NCBI Taxonomy" id="1379870"/>
    <lineage>
        <taxon>Bacteria</taxon>
        <taxon>Pseudomonadati</taxon>
        <taxon>Bacteroidota</taxon>
        <taxon>Cytophagia</taxon>
        <taxon>Cytophagales</taxon>
        <taxon>Cytophagaceae</taxon>
        <taxon>Spirosoma</taxon>
    </lineage>
</organism>
<dbReference type="KEGG" id="srd:SD10_25180"/>
<evidence type="ECO:0000259" key="2">
    <source>
        <dbReference type="Pfam" id="PF13648"/>
    </source>
</evidence>
<feature type="signal peptide" evidence="1">
    <location>
        <begin position="1"/>
        <end position="18"/>
    </location>
</feature>
<accession>A0A0E3ZZI8</accession>
<name>A0A0E3ZZI8_9BACT</name>
<evidence type="ECO:0000313" key="4">
    <source>
        <dbReference type="Proteomes" id="UP000033054"/>
    </source>
</evidence>
<dbReference type="HOGENOM" id="CLU_1874135_0_0_10"/>
<dbReference type="PROSITE" id="PS51257">
    <property type="entry name" value="PROKAR_LIPOPROTEIN"/>
    <property type="match status" value="1"/>
</dbReference>
<evidence type="ECO:0000313" key="3">
    <source>
        <dbReference type="EMBL" id="AKD57693.1"/>
    </source>
</evidence>
<dbReference type="RefSeq" id="WP_046577776.1">
    <property type="nucleotide sequence ID" value="NZ_CP010429.1"/>
</dbReference>
<keyword evidence="4" id="KW-1185">Reference proteome</keyword>
<protein>
    <recommendedName>
        <fullName evidence="2">Lipocalin-like domain-containing protein</fullName>
    </recommendedName>
</protein>
<evidence type="ECO:0000256" key="1">
    <source>
        <dbReference type="SAM" id="SignalP"/>
    </source>
</evidence>
<keyword evidence="1" id="KW-0732">Signal</keyword>
<dbReference type="Pfam" id="PF13648">
    <property type="entry name" value="Lipocalin_4"/>
    <property type="match status" value="1"/>
</dbReference>
<feature type="chain" id="PRO_5002417503" description="Lipocalin-like domain-containing protein" evidence="1">
    <location>
        <begin position="19"/>
        <end position="136"/>
    </location>
</feature>
<gene>
    <name evidence="3" type="ORF">SD10_25180</name>
</gene>
<dbReference type="InterPro" id="IPR024311">
    <property type="entry name" value="Lipocalin-like"/>
</dbReference>
<proteinExistence type="predicted"/>
<dbReference type="EMBL" id="CP010429">
    <property type="protein sequence ID" value="AKD57693.1"/>
    <property type="molecule type" value="Genomic_DNA"/>
</dbReference>
<sequence>MKHVVLLLSLLLVLACSKSDDTVSPNNLIGTWRLITYCKPASSSTCMTVDVPSNKGVFITFNYAGEFNEFYENTKPVEYSFLGCFGGNYKTEGNNIRIMAACMSSMNGKLIPLLSLTGNRLVLNPYSTGEYVFIRR</sequence>
<dbReference type="AlphaFoldDB" id="A0A0E3ZZI8"/>
<dbReference type="PATRIC" id="fig|1379870.5.peg.5449"/>